<dbReference type="PROSITE" id="PS50160">
    <property type="entry name" value="DNA_LIGASE_A3"/>
    <property type="match status" value="1"/>
</dbReference>
<evidence type="ECO:0000313" key="2">
    <source>
        <dbReference type="EMBL" id="GIN95909.1"/>
    </source>
</evidence>
<sequence>MLSIHFSAFDMLFLNDQPLINKSLIDRFERLDSVVVNIPYIFLCPTYPDGQDLFEKVRSLGLEGIVSKKIDKLYTLDSRSTGVFLRSKTINTQLSI</sequence>
<keyword evidence="3" id="KW-1185">Reference proteome</keyword>
<dbReference type="SUPFAM" id="SSF56091">
    <property type="entry name" value="DNA ligase/mRNA capping enzyme, catalytic domain"/>
    <property type="match status" value="1"/>
</dbReference>
<gene>
    <name evidence="2" type="ORF">J6TS1_17790</name>
</gene>
<dbReference type="Proteomes" id="UP000680670">
    <property type="component" value="Unassembled WGS sequence"/>
</dbReference>
<dbReference type="Pfam" id="PF01068">
    <property type="entry name" value="DNA_ligase_A_M"/>
    <property type="match status" value="1"/>
</dbReference>
<evidence type="ECO:0000259" key="1">
    <source>
        <dbReference type="PROSITE" id="PS50160"/>
    </source>
</evidence>
<dbReference type="EMBL" id="BORJ01000004">
    <property type="protein sequence ID" value="GIN95909.1"/>
    <property type="molecule type" value="Genomic_DNA"/>
</dbReference>
<name>A0ABQ4KW46_SIMTE</name>
<dbReference type="Gene3D" id="3.30.470.30">
    <property type="entry name" value="DNA ligase/mRNA capping enzyme"/>
    <property type="match status" value="1"/>
</dbReference>
<dbReference type="InterPro" id="IPR012310">
    <property type="entry name" value="DNA_ligase_ATP-dep_cent"/>
</dbReference>
<evidence type="ECO:0000313" key="3">
    <source>
        <dbReference type="Proteomes" id="UP000680670"/>
    </source>
</evidence>
<organism evidence="2 3">
    <name type="scientific">Siminovitchia terrae</name>
    <name type="common">Bacillus terrae</name>
    <dbReference type="NCBI Taxonomy" id="1914933"/>
    <lineage>
        <taxon>Bacteria</taxon>
        <taxon>Bacillati</taxon>
        <taxon>Bacillota</taxon>
        <taxon>Bacilli</taxon>
        <taxon>Bacillales</taxon>
        <taxon>Bacillaceae</taxon>
        <taxon>Siminovitchia</taxon>
    </lineage>
</organism>
<reference evidence="2 3" key="1">
    <citation type="submission" date="2021-03" db="EMBL/GenBank/DDBJ databases">
        <title>Antimicrobial resistance genes in bacteria isolated from Japanese honey, and their potential for conferring macrolide and lincosamide resistance in the American foulbrood pathogen Paenibacillus larvae.</title>
        <authorList>
            <person name="Okamoto M."/>
            <person name="Kumagai M."/>
            <person name="Kanamori H."/>
            <person name="Takamatsu D."/>
        </authorList>
    </citation>
    <scope>NUCLEOTIDE SEQUENCE [LARGE SCALE GENOMIC DNA]</scope>
    <source>
        <strain evidence="2 3">J6TS1</strain>
    </source>
</reference>
<comment type="caution">
    <text evidence="2">The sequence shown here is derived from an EMBL/GenBank/DDBJ whole genome shotgun (WGS) entry which is preliminary data.</text>
</comment>
<accession>A0ABQ4KW46</accession>
<protein>
    <recommendedName>
        <fullName evidence="1">ATP-dependent DNA ligase family profile domain-containing protein</fullName>
    </recommendedName>
</protein>
<feature type="domain" description="ATP-dependent DNA ligase family profile" evidence="1">
    <location>
        <begin position="1"/>
        <end position="88"/>
    </location>
</feature>
<proteinExistence type="predicted"/>